<dbReference type="SMART" id="SM00065">
    <property type="entry name" value="GAF"/>
    <property type="match status" value="1"/>
</dbReference>
<feature type="domain" description="PAC" evidence="4">
    <location>
        <begin position="304"/>
        <end position="356"/>
    </location>
</feature>
<dbReference type="AlphaFoldDB" id="A0A5D5AP73"/>
<dbReference type="InterPro" id="IPR031803">
    <property type="entry name" value="BAT_GAF/HTH-assoc"/>
</dbReference>
<sequence>MIEDGVDGFFEVTTDWRYGYVSEGGARLAGHPGEELRGECVWEIFPELEQAELADALRTAMDEREPSTLETYYPPHDTWYDVRVYPTENGLSIYVRDVSDLKHRAQQFEAIFDNTYTFVGLLDLQGTIVEVNDTALEFGDLDRENVIGKRLWNSYWVQENQDAQTAARNAVETARRGELFQDEIRIQGGDREATIDFTVRPITNGDGEVTHLLPEGRDITRREKLTRELRRERDFIEKALDTLTDIFYVVGTGGEIRRWNSRMAEILGYSSEEIADMEAMDFFPDDQTDRVSDAIEETMKTGGSVVEAELLTKAGDRIPYELTGARLTDPEGELIGLVGIGRDITEKNARERELQTQREHLEALNNLNTVVREITDAVIQQSTRDEIEGVTCDKLIESNSYVCAWIADADPHTEEVRLRTKRDDDSSGTHSERLVELLHPLEQSPIRATFETGTVRVCRDVDDSPNFEPWRDVAREGEFNSFMAVPLVYGNTQFGVLGLHSTRTNAFGRDEREIIEQLGEVVGYVFYAIERKEMLDSALELTFRSEKLADPFAHHGDEDIELTLETVVPLDTDENRFIEYWHVNDDFVDSFRDAVDQHDPKLDVRLLSTVDGLARCEVSAGAKSMSSVFASQGGKLRTASIDDNAVEIVGEFPDDVDPEQVTSGLRDAFPDIELVSQQRILTPQYLRQIVDENLTEKQKTALQLAYFSSYFEQPRSSTGEELADNIGVTKQTFHYHLRNAEETVFEILFEEPEDPLI</sequence>
<dbReference type="SUPFAM" id="SSF55781">
    <property type="entry name" value="GAF domain-like"/>
    <property type="match status" value="1"/>
</dbReference>
<feature type="domain" description="PAS" evidence="3">
    <location>
        <begin position="1"/>
        <end position="64"/>
    </location>
</feature>
<dbReference type="Proteomes" id="UP000324104">
    <property type="component" value="Unassembled WGS sequence"/>
</dbReference>
<dbReference type="InterPro" id="IPR003018">
    <property type="entry name" value="GAF"/>
</dbReference>
<reference evidence="5 6" key="1">
    <citation type="submission" date="2019-08" db="EMBL/GenBank/DDBJ databases">
        <title>Archaea genome.</title>
        <authorList>
            <person name="Kajale S."/>
            <person name="Shouche Y."/>
            <person name="Deshpande N."/>
            <person name="Sharma A."/>
        </authorList>
    </citation>
    <scope>NUCLEOTIDE SEQUENCE [LARGE SCALE GENOMIC DNA]</scope>
    <source>
        <strain evidence="5 6">ESP3B_9</strain>
    </source>
</reference>
<evidence type="ECO:0000313" key="5">
    <source>
        <dbReference type="EMBL" id="TYT62854.1"/>
    </source>
</evidence>
<dbReference type="Pfam" id="PF15915">
    <property type="entry name" value="BAT"/>
    <property type="match status" value="1"/>
</dbReference>
<dbReference type="PANTHER" id="PTHR34236:SF1">
    <property type="entry name" value="DIMETHYL SULFOXIDE REDUCTASE TRANSCRIPTIONAL ACTIVATOR"/>
    <property type="match status" value="1"/>
</dbReference>
<dbReference type="InterPro" id="IPR013656">
    <property type="entry name" value="PAS_4"/>
</dbReference>
<dbReference type="InterPro" id="IPR007050">
    <property type="entry name" value="HTH_bacterioopsin"/>
</dbReference>
<dbReference type="InterPro" id="IPR001610">
    <property type="entry name" value="PAC"/>
</dbReference>
<feature type="domain" description="PAS" evidence="3">
    <location>
        <begin position="232"/>
        <end position="302"/>
    </location>
</feature>
<evidence type="ECO:0000259" key="3">
    <source>
        <dbReference type="PROSITE" id="PS50112"/>
    </source>
</evidence>
<proteinExistence type="predicted"/>
<feature type="domain" description="PAS" evidence="3">
    <location>
        <begin position="104"/>
        <end position="178"/>
    </location>
</feature>
<evidence type="ECO:0000313" key="6">
    <source>
        <dbReference type="Proteomes" id="UP000324104"/>
    </source>
</evidence>
<dbReference type="RefSeq" id="WP_149080583.1">
    <property type="nucleotide sequence ID" value="NZ_VTAW01000005.1"/>
</dbReference>
<dbReference type="EMBL" id="VTAW01000005">
    <property type="protein sequence ID" value="TYT62854.1"/>
    <property type="molecule type" value="Genomic_DNA"/>
</dbReference>
<accession>A0A5D5AP73</accession>
<dbReference type="Pfam" id="PF13185">
    <property type="entry name" value="GAF_2"/>
    <property type="match status" value="1"/>
</dbReference>
<dbReference type="SMART" id="SM00091">
    <property type="entry name" value="PAS"/>
    <property type="match status" value="3"/>
</dbReference>
<comment type="caution">
    <text evidence="5">The sequence shown here is derived from an EMBL/GenBank/DDBJ whole genome shotgun (WGS) entry which is preliminary data.</text>
</comment>
<protein>
    <submittedName>
        <fullName evidence="5">PAS domain-containing protein</fullName>
    </submittedName>
</protein>
<name>A0A5D5AP73_9EURY</name>
<dbReference type="Gene3D" id="3.30.450.20">
    <property type="entry name" value="PAS domain"/>
    <property type="match status" value="3"/>
</dbReference>
<dbReference type="InterPro" id="IPR029016">
    <property type="entry name" value="GAF-like_dom_sf"/>
</dbReference>
<dbReference type="PROSITE" id="PS50113">
    <property type="entry name" value="PAC"/>
    <property type="match status" value="2"/>
</dbReference>
<dbReference type="InterPro" id="IPR000014">
    <property type="entry name" value="PAS"/>
</dbReference>
<dbReference type="CDD" id="cd00130">
    <property type="entry name" value="PAS"/>
    <property type="match status" value="3"/>
</dbReference>
<evidence type="ECO:0000256" key="1">
    <source>
        <dbReference type="ARBA" id="ARBA00023015"/>
    </source>
</evidence>
<gene>
    <name evidence="5" type="ORF">FYC77_05945</name>
</gene>
<dbReference type="InterPro" id="IPR000700">
    <property type="entry name" value="PAS-assoc_C"/>
</dbReference>
<dbReference type="InterPro" id="IPR035965">
    <property type="entry name" value="PAS-like_dom_sf"/>
</dbReference>
<organism evidence="5 6">
    <name type="scientific">Natrialba swarupiae</name>
    <dbReference type="NCBI Taxonomy" id="2448032"/>
    <lineage>
        <taxon>Archaea</taxon>
        <taxon>Methanobacteriati</taxon>
        <taxon>Methanobacteriota</taxon>
        <taxon>Stenosarchaea group</taxon>
        <taxon>Halobacteria</taxon>
        <taxon>Halobacteriales</taxon>
        <taxon>Natrialbaceae</taxon>
        <taxon>Natrialba</taxon>
    </lineage>
</organism>
<keyword evidence="1" id="KW-0805">Transcription regulation</keyword>
<dbReference type="Pfam" id="PF08448">
    <property type="entry name" value="PAS_4"/>
    <property type="match status" value="3"/>
</dbReference>
<dbReference type="Pfam" id="PF04967">
    <property type="entry name" value="HTH_10"/>
    <property type="match status" value="1"/>
</dbReference>
<dbReference type="SUPFAM" id="SSF55785">
    <property type="entry name" value="PYP-like sensor domain (PAS domain)"/>
    <property type="match status" value="3"/>
</dbReference>
<feature type="domain" description="PAC" evidence="4">
    <location>
        <begin position="180"/>
        <end position="231"/>
    </location>
</feature>
<dbReference type="SMART" id="SM00086">
    <property type="entry name" value="PAC"/>
    <property type="match status" value="2"/>
</dbReference>
<dbReference type="PROSITE" id="PS50112">
    <property type="entry name" value="PAS"/>
    <property type="match status" value="3"/>
</dbReference>
<dbReference type="NCBIfam" id="TIGR00229">
    <property type="entry name" value="sensory_box"/>
    <property type="match status" value="2"/>
</dbReference>
<keyword evidence="2" id="KW-0804">Transcription</keyword>
<dbReference type="PANTHER" id="PTHR34236">
    <property type="entry name" value="DIMETHYL SULFOXIDE REDUCTASE TRANSCRIPTIONAL ACTIVATOR"/>
    <property type="match status" value="1"/>
</dbReference>
<evidence type="ECO:0000259" key="4">
    <source>
        <dbReference type="PROSITE" id="PS50113"/>
    </source>
</evidence>
<dbReference type="Gene3D" id="3.30.450.40">
    <property type="match status" value="1"/>
</dbReference>
<evidence type="ECO:0000256" key="2">
    <source>
        <dbReference type="ARBA" id="ARBA00023163"/>
    </source>
</evidence>
<keyword evidence="6" id="KW-1185">Reference proteome</keyword>